<protein>
    <submittedName>
        <fullName evidence="1">Uncharacterized protein</fullName>
    </submittedName>
</protein>
<sequence length="125" mass="14036">MPGLMWLPRALAKRFGCRRLLPRPGISVFLLDALARGMTPTASDTPSLHLCFMKQKGIRRNSASPPLTPSIPRNRRRAVAVGRPAGCDRHSILEQRRKLLRWPGQTLFIEEALARRIVTMLTSPS</sequence>
<evidence type="ECO:0000313" key="2">
    <source>
        <dbReference type="Proteomes" id="UP000799755"/>
    </source>
</evidence>
<dbReference type="Proteomes" id="UP000799755">
    <property type="component" value="Unassembled WGS sequence"/>
</dbReference>
<name>A0ACB6QBJ8_9PLEO</name>
<reference evidence="1" key="1">
    <citation type="journal article" date="2020" name="Stud. Mycol.">
        <title>101 Dothideomycetes genomes: a test case for predicting lifestyles and emergence of pathogens.</title>
        <authorList>
            <person name="Haridas S."/>
            <person name="Albert R."/>
            <person name="Binder M."/>
            <person name="Bloem J."/>
            <person name="Labutti K."/>
            <person name="Salamov A."/>
            <person name="Andreopoulos B."/>
            <person name="Baker S."/>
            <person name="Barry K."/>
            <person name="Bills G."/>
            <person name="Bluhm B."/>
            <person name="Cannon C."/>
            <person name="Castanera R."/>
            <person name="Culley D."/>
            <person name="Daum C."/>
            <person name="Ezra D."/>
            <person name="Gonzalez J."/>
            <person name="Henrissat B."/>
            <person name="Kuo A."/>
            <person name="Liang C."/>
            <person name="Lipzen A."/>
            <person name="Lutzoni F."/>
            <person name="Magnuson J."/>
            <person name="Mondo S."/>
            <person name="Nolan M."/>
            <person name="Ohm R."/>
            <person name="Pangilinan J."/>
            <person name="Park H.-J."/>
            <person name="Ramirez L."/>
            <person name="Alfaro M."/>
            <person name="Sun H."/>
            <person name="Tritt A."/>
            <person name="Yoshinaga Y."/>
            <person name="Zwiers L.-H."/>
            <person name="Turgeon B."/>
            <person name="Goodwin S."/>
            <person name="Spatafora J."/>
            <person name="Crous P."/>
            <person name="Grigoriev I."/>
        </authorList>
    </citation>
    <scope>NUCLEOTIDE SEQUENCE</scope>
    <source>
        <strain evidence="1">ATCC 200398</strain>
    </source>
</reference>
<comment type="caution">
    <text evidence="1">The sequence shown here is derived from an EMBL/GenBank/DDBJ whole genome shotgun (WGS) entry which is preliminary data.</text>
</comment>
<organism evidence="1 2">
    <name type="scientific">Lindgomyces ingoldianus</name>
    <dbReference type="NCBI Taxonomy" id="673940"/>
    <lineage>
        <taxon>Eukaryota</taxon>
        <taxon>Fungi</taxon>
        <taxon>Dikarya</taxon>
        <taxon>Ascomycota</taxon>
        <taxon>Pezizomycotina</taxon>
        <taxon>Dothideomycetes</taxon>
        <taxon>Pleosporomycetidae</taxon>
        <taxon>Pleosporales</taxon>
        <taxon>Lindgomycetaceae</taxon>
        <taxon>Lindgomyces</taxon>
    </lineage>
</organism>
<proteinExistence type="predicted"/>
<keyword evidence="2" id="KW-1185">Reference proteome</keyword>
<gene>
    <name evidence="1" type="ORF">BDR25DRAFT_381393</name>
</gene>
<accession>A0ACB6QBJ8</accession>
<dbReference type="EMBL" id="MU003538">
    <property type="protein sequence ID" value="KAF2464281.1"/>
    <property type="molecule type" value="Genomic_DNA"/>
</dbReference>
<evidence type="ECO:0000313" key="1">
    <source>
        <dbReference type="EMBL" id="KAF2464281.1"/>
    </source>
</evidence>